<dbReference type="EMBL" id="JBBPDW010000001">
    <property type="protein sequence ID" value="KAK7556861.1"/>
    <property type="molecule type" value="Genomic_DNA"/>
</dbReference>
<feature type="region of interest" description="Disordered" evidence="1">
    <location>
        <begin position="121"/>
        <end position="167"/>
    </location>
</feature>
<feature type="region of interest" description="Disordered" evidence="1">
    <location>
        <begin position="44"/>
        <end position="68"/>
    </location>
</feature>
<protein>
    <submittedName>
        <fullName evidence="2">Uncharacterized protein</fullName>
    </submittedName>
</protein>
<gene>
    <name evidence="2" type="ORF">IWX46DRAFT_623521</name>
</gene>
<evidence type="ECO:0000313" key="2">
    <source>
        <dbReference type="EMBL" id="KAK7556861.1"/>
    </source>
</evidence>
<reference evidence="2 3" key="1">
    <citation type="submission" date="2024-04" db="EMBL/GenBank/DDBJ databases">
        <title>Phyllosticta paracitricarpa is synonymous to the EU quarantine fungus P. citricarpa based on phylogenomic analyses.</title>
        <authorList>
            <consortium name="Lawrence Berkeley National Laboratory"/>
            <person name="Van Ingen-Buijs V.A."/>
            <person name="Van Westerhoven A.C."/>
            <person name="Haridas S."/>
            <person name="Skiadas P."/>
            <person name="Martin F."/>
            <person name="Groenewald J.Z."/>
            <person name="Crous P.W."/>
            <person name="Seidl M.F."/>
        </authorList>
    </citation>
    <scope>NUCLEOTIDE SEQUENCE [LARGE SCALE GENOMIC DNA]</scope>
    <source>
        <strain evidence="2 3">CBS 122670</strain>
    </source>
</reference>
<name>A0ABR1MT46_9PEZI</name>
<evidence type="ECO:0000256" key="1">
    <source>
        <dbReference type="SAM" id="MobiDB-lite"/>
    </source>
</evidence>
<evidence type="ECO:0000313" key="3">
    <source>
        <dbReference type="Proteomes" id="UP001365128"/>
    </source>
</evidence>
<proteinExistence type="predicted"/>
<accession>A0ABR1MT46</accession>
<dbReference type="Proteomes" id="UP001365128">
    <property type="component" value="Unassembled WGS sequence"/>
</dbReference>
<keyword evidence="3" id="KW-1185">Reference proteome</keyword>
<comment type="caution">
    <text evidence="2">The sequence shown here is derived from an EMBL/GenBank/DDBJ whole genome shotgun (WGS) entry which is preliminary data.</text>
</comment>
<sequence>MRIARGWLALCVCDRKSLVVEWGIMVSESGGVFLGCGAWESPSQKQEDAKRSADQIARGNRSGRVEKTRKAEEDLTTFFLFNVTLWTQPTFGTSHDADYLFGLGIAAHWKLTGMLSSRSGSSQSSMGWQKMPGEGHACKRDLASTKKSKSGESWMGTRRAGQNSAPGFGLRAGTRPCTCRVPGAEAGLEAAVGVSVGLGAERVAI</sequence>
<organism evidence="2 3">
    <name type="scientific">Phyllosticta citricarpa</name>
    <dbReference type="NCBI Taxonomy" id="55181"/>
    <lineage>
        <taxon>Eukaryota</taxon>
        <taxon>Fungi</taxon>
        <taxon>Dikarya</taxon>
        <taxon>Ascomycota</taxon>
        <taxon>Pezizomycotina</taxon>
        <taxon>Dothideomycetes</taxon>
        <taxon>Dothideomycetes incertae sedis</taxon>
        <taxon>Botryosphaeriales</taxon>
        <taxon>Phyllostictaceae</taxon>
        <taxon>Phyllosticta</taxon>
    </lineage>
</organism>